<accession>A0A2P2NQK6</accession>
<dbReference type="AlphaFoldDB" id="A0A2P2NQK6"/>
<sequence>MPEPIIPTSSFLPFLERALFAF</sequence>
<organism evidence="1">
    <name type="scientific">Rhizophora mucronata</name>
    <name type="common">Asiatic mangrove</name>
    <dbReference type="NCBI Taxonomy" id="61149"/>
    <lineage>
        <taxon>Eukaryota</taxon>
        <taxon>Viridiplantae</taxon>
        <taxon>Streptophyta</taxon>
        <taxon>Embryophyta</taxon>
        <taxon>Tracheophyta</taxon>
        <taxon>Spermatophyta</taxon>
        <taxon>Magnoliopsida</taxon>
        <taxon>eudicotyledons</taxon>
        <taxon>Gunneridae</taxon>
        <taxon>Pentapetalae</taxon>
        <taxon>rosids</taxon>
        <taxon>fabids</taxon>
        <taxon>Malpighiales</taxon>
        <taxon>Rhizophoraceae</taxon>
        <taxon>Rhizophora</taxon>
    </lineage>
</organism>
<name>A0A2P2NQK6_RHIMU</name>
<protein>
    <submittedName>
        <fullName evidence="1">Uncharacterized protein</fullName>
    </submittedName>
</protein>
<reference evidence="1" key="1">
    <citation type="submission" date="2018-02" db="EMBL/GenBank/DDBJ databases">
        <title>Rhizophora mucronata_Transcriptome.</title>
        <authorList>
            <person name="Meera S.P."/>
            <person name="Sreeshan A."/>
            <person name="Augustine A."/>
        </authorList>
    </citation>
    <scope>NUCLEOTIDE SEQUENCE</scope>
    <source>
        <tissue evidence="1">Leaf</tissue>
    </source>
</reference>
<proteinExistence type="predicted"/>
<evidence type="ECO:0000313" key="1">
    <source>
        <dbReference type="EMBL" id="MBX44777.1"/>
    </source>
</evidence>
<dbReference type="EMBL" id="GGEC01064293">
    <property type="protein sequence ID" value="MBX44777.1"/>
    <property type="molecule type" value="Transcribed_RNA"/>
</dbReference>